<evidence type="ECO:0000313" key="2">
    <source>
        <dbReference type="EMBL" id="RED63326.1"/>
    </source>
</evidence>
<dbReference type="EMBL" id="QRDZ01000026">
    <property type="protein sequence ID" value="RED63326.1"/>
    <property type="molecule type" value="Genomic_DNA"/>
</dbReference>
<proteinExistence type="predicted"/>
<accession>A0A3D9IQG2</accession>
<dbReference type="Proteomes" id="UP000256977">
    <property type="component" value="Unassembled WGS sequence"/>
</dbReference>
<organism evidence="2 3">
    <name type="scientific">Cohnella phaseoli</name>
    <dbReference type="NCBI Taxonomy" id="456490"/>
    <lineage>
        <taxon>Bacteria</taxon>
        <taxon>Bacillati</taxon>
        <taxon>Bacillota</taxon>
        <taxon>Bacilli</taxon>
        <taxon>Bacillales</taxon>
        <taxon>Paenibacillaceae</taxon>
        <taxon>Cohnella</taxon>
    </lineage>
</organism>
<name>A0A3D9IQG2_9BACL</name>
<evidence type="ECO:0000313" key="3">
    <source>
        <dbReference type="Proteomes" id="UP000256977"/>
    </source>
</evidence>
<dbReference type="AlphaFoldDB" id="A0A3D9IQG2"/>
<gene>
    <name evidence="2" type="ORF">DFP98_1261</name>
</gene>
<evidence type="ECO:0000256" key="1">
    <source>
        <dbReference type="SAM" id="MobiDB-lite"/>
    </source>
</evidence>
<feature type="non-terminal residue" evidence="2">
    <location>
        <position position="1"/>
    </location>
</feature>
<keyword evidence="3" id="KW-1185">Reference proteome</keyword>
<feature type="compositionally biased region" description="Polar residues" evidence="1">
    <location>
        <begin position="10"/>
        <end position="27"/>
    </location>
</feature>
<reference evidence="2 3" key="1">
    <citation type="submission" date="2018-07" db="EMBL/GenBank/DDBJ databases">
        <title>Genomic Encyclopedia of Type Strains, Phase III (KMG-III): the genomes of soil and plant-associated and newly described type strains.</title>
        <authorList>
            <person name="Whitman W."/>
        </authorList>
    </citation>
    <scope>NUCLEOTIDE SEQUENCE [LARGE SCALE GENOMIC DNA]</scope>
    <source>
        <strain evidence="2 3">CECT 7287</strain>
    </source>
</reference>
<sequence>CPIFGRPVRNSGSPVSLRPGTSPQALQTLPRGRRPALRQKKFVGPRDVTPGFGYESPSPKLSGTLTHLMIVLPRTHYVPLGLPSCGWLTSPLWLIEHPVTKKKKKLRAGEGLPSSLHLLSCHADPFTPEDSSLPLQDPSSFRGFRPYRQNSASSCKAFLTTRQDSLHVTAWHVARPVSDRYFRRYAFTHGFRRTQVS</sequence>
<protein>
    <submittedName>
        <fullName evidence="2">Uncharacterized protein</fullName>
    </submittedName>
</protein>
<comment type="caution">
    <text evidence="2">The sequence shown here is derived from an EMBL/GenBank/DDBJ whole genome shotgun (WGS) entry which is preliminary data.</text>
</comment>
<feature type="region of interest" description="Disordered" evidence="1">
    <location>
        <begin position="1"/>
        <end position="28"/>
    </location>
</feature>